<name>A0A926Z7G6_9CYAN</name>
<keyword evidence="3" id="KW-1185">Reference proteome</keyword>
<reference evidence="2" key="2">
    <citation type="submission" date="2020-08" db="EMBL/GenBank/DDBJ databases">
        <authorList>
            <person name="Chen M."/>
            <person name="Teng W."/>
            <person name="Zhao L."/>
            <person name="Hu C."/>
            <person name="Zhou Y."/>
            <person name="Han B."/>
            <person name="Song L."/>
            <person name="Shu W."/>
        </authorList>
    </citation>
    <scope>NUCLEOTIDE SEQUENCE</scope>
    <source>
        <strain evidence="2">FACHB-1277</strain>
    </source>
</reference>
<evidence type="ECO:0000259" key="1">
    <source>
        <dbReference type="Pfam" id="PF18765"/>
    </source>
</evidence>
<comment type="caution">
    <text evidence="2">The sequence shown here is derived from an EMBL/GenBank/DDBJ whole genome shotgun (WGS) entry which is preliminary data.</text>
</comment>
<evidence type="ECO:0000313" key="3">
    <source>
        <dbReference type="Proteomes" id="UP000631421"/>
    </source>
</evidence>
<accession>A0A926Z7G6</accession>
<dbReference type="RefSeq" id="WP_190350237.1">
    <property type="nucleotide sequence ID" value="NZ_JACJPY010000014.1"/>
</dbReference>
<reference evidence="2" key="1">
    <citation type="journal article" date="2015" name="ISME J.">
        <title>Draft Genome Sequence of Streptomyces incarnatus NRRL8089, which Produces the Nucleoside Antibiotic Sinefungin.</title>
        <authorList>
            <person name="Oshima K."/>
            <person name="Hattori M."/>
            <person name="Shimizu H."/>
            <person name="Fukuda K."/>
            <person name="Nemoto M."/>
            <person name="Inagaki K."/>
            <person name="Tamura T."/>
        </authorList>
    </citation>
    <scope>NUCLEOTIDE SEQUENCE</scope>
    <source>
        <strain evidence="2">FACHB-1277</strain>
    </source>
</reference>
<evidence type="ECO:0000313" key="2">
    <source>
        <dbReference type="EMBL" id="MBD2149854.1"/>
    </source>
</evidence>
<dbReference type="SUPFAM" id="SSF81301">
    <property type="entry name" value="Nucleotidyltransferase"/>
    <property type="match status" value="1"/>
</dbReference>
<dbReference type="InterPro" id="IPR043519">
    <property type="entry name" value="NT_sf"/>
</dbReference>
<dbReference type="Gene3D" id="3.30.460.10">
    <property type="entry name" value="Beta Polymerase, domain 2"/>
    <property type="match status" value="1"/>
</dbReference>
<dbReference type="Proteomes" id="UP000631421">
    <property type="component" value="Unassembled WGS sequence"/>
</dbReference>
<dbReference type="CDD" id="cd05403">
    <property type="entry name" value="NT_KNTase_like"/>
    <property type="match status" value="1"/>
</dbReference>
<feature type="domain" description="Polymerase beta nucleotidyltransferase" evidence="1">
    <location>
        <begin position="19"/>
        <end position="107"/>
    </location>
</feature>
<dbReference type="Pfam" id="PF18765">
    <property type="entry name" value="Polbeta"/>
    <property type="match status" value="1"/>
</dbReference>
<protein>
    <submittedName>
        <fullName evidence="2">Nucleotidyltransferase domain-containing protein</fullName>
    </submittedName>
</protein>
<organism evidence="2 3">
    <name type="scientific">Pseudanabaena cinerea FACHB-1277</name>
    <dbReference type="NCBI Taxonomy" id="2949581"/>
    <lineage>
        <taxon>Bacteria</taxon>
        <taxon>Bacillati</taxon>
        <taxon>Cyanobacteriota</taxon>
        <taxon>Cyanophyceae</taxon>
        <taxon>Pseudanabaenales</taxon>
        <taxon>Pseudanabaenaceae</taxon>
        <taxon>Pseudanabaena</taxon>
        <taxon>Pseudanabaena cinerea</taxon>
    </lineage>
</organism>
<proteinExistence type="predicted"/>
<dbReference type="InterPro" id="IPR041633">
    <property type="entry name" value="Polbeta"/>
</dbReference>
<gene>
    <name evidence="2" type="ORF">H6F44_06910</name>
</gene>
<dbReference type="EMBL" id="JACJPY010000014">
    <property type="protein sequence ID" value="MBD2149854.1"/>
    <property type="molecule type" value="Genomic_DNA"/>
</dbReference>
<sequence>MQTDETIKRFGLKESTIHKIISVFTKHPKIEKALLYGSRAKGNYRNGSDIDLTLIGDQLSYSHLGSIELDIDDLLLPYSFDISIFKDIDNPDLVDHINRVGVVFYEKI</sequence>
<dbReference type="AlphaFoldDB" id="A0A926Z7G6"/>